<reference evidence="2" key="1">
    <citation type="submission" date="2022-11" db="EMBL/GenBank/DDBJ databases">
        <authorList>
            <person name="Petersen C."/>
        </authorList>
    </citation>
    <scope>NUCLEOTIDE SEQUENCE</scope>
    <source>
        <strain evidence="2">IBT 30069</strain>
    </source>
</reference>
<protein>
    <recommendedName>
        <fullName evidence="1">F-box domain-containing protein</fullName>
    </recommendedName>
</protein>
<evidence type="ECO:0000313" key="2">
    <source>
        <dbReference type="EMBL" id="KAJ5088802.1"/>
    </source>
</evidence>
<reference evidence="2" key="2">
    <citation type="journal article" date="2023" name="IMA Fungus">
        <title>Comparative genomic study of the Penicillium genus elucidates a diverse pangenome and 15 lateral gene transfer events.</title>
        <authorList>
            <person name="Petersen C."/>
            <person name="Sorensen T."/>
            <person name="Nielsen M.R."/>
            <person name="Sondergaard T.E."/>
            <person name="Sorensen J.L."/>
            <person name="Fitzpatrick D.A."/>
            <person name="Frisvad J.C."/>
            <person name="Nielsen K.L."/>
        </authorList>
    </citation>
    <scope>NUCLEOTIDE SEQUENCE</scope>
    <source>
        <strain evidence="2">IBT 30069</strain>
    </source>
</reference>
<dbReference type="OrthoDB" id="3766406at2759"/>
<dbReference type="EMBL" id="JAPQKH010000007">
    <property type="protein sequence ID" value="KAJ5088802.1"/>
    <property type="molecule type" value="Genomic_DNA"/>
</dbReference>
<keyword evidence="3" id="KW-1185">Reference proteome</keyword>
<gene>
    <name evidence="2" type="ORF">N7456_012418</name>
</gene>
<dbReference type="InterPro" id="IPR001810">
    <property type="entry name" value="F-box_dom"/>
</dbReference>
<sequence>MASLTTFIRHYLTRHRQVVSIPCPGFNALTGLPVEILLSIGDHLSQVDLTCLSLCNHRLFQIFRTRTNLGFEDKDSILIRLERDLARYFFCAVCHILHDFDGSENFGMSGPYYTWTCPDPYLLGSAKSLWGIMESHSILYDIYYHLRFIQVKLAMRRYQYGLAWGINIESLNYTQVSHYTENSDHPETTWLFSRDAEICPNPPALYVRMQDIILAKRKEDPVPHHGSYCSDRPPYIFQGCSHLPFTTFIPDILKGRYATYQCRKCVADCCIEIKEFDSQFALVFTKWTNLGSGLTREDPHWKVHAYFDIRKINAAEAINAENFVSPRSCFEGLVCEKLDDLTSRNLSYLENQKYRRIMCAMSTDFKGRRSWHITYKEPSKPKFWKGAIGKKPNLRGLRGLIMSQQEGI</sequence>
<name>A0A9W9K1M9_9EURO</name>
<dbReference type="AlphaFoldDB" id="A0A9W9K1M9"/>
<organism evidence="2 3">
    <name type="scientific">Penicillium angulare</name>
    <dbReference type="NCBI Taxonomy" id="116970"/>
    <lineage>
        <taxon>Eukaryota</taxon>
        <taxon>Fungi</taxon>
        <taxon>Dikarya</taxon>
        <taxon>Ascomycota</taxon>
        <taxon>Pezizomycotina</taxon>
        <taxon>Eurotiomycetes</taxon>
        <taxon>Eurotiomycetidae</taxon>
        <taxon>Eurotiales</taxon>
        <taxon>Aspergillaceae</taxon>
        <taxon>Penicillium</taxon>
    </lineage>
</organism>
<accession>A0A9W9K1M9</accession>
<comment type="caution">
    <text evidence="2">The sequence shown here is derived from an EMBL/GenBank/DDBJ whole genome shotgun (WGS) entry which is preliminary data.</text>
</comment>
<dbReference type="Proteomes" id="UP001149165">
    <property type="component" value="Unassembled WGS sequence"/>
</dbReference>
<dbReference type="PROSITE" id="PS50181">
    <property type="entry name" value="FBOX"/>
    <property type="match status" value="1"/>
</dbReference>
<proteinExistence type="predicted"/>
<feature type="domain" description="F-box" evidence="1">
    <location>
        <begin position="26"/>
        <end position="74"/>
    </location>
</feature>
<evidence type="ECO:0000259" key="1">
    <source>
        <dbReference type="PROSITE" id="PS50181"/>
    </source>
</evidence>
<evidence type="ECO:0000313" key="3">
    <source>
        <dbReference type="Proteomes" id="UP001149165"/>
    </source>
</evidence>